<dbReference type="PANTHER" id="PTHR47723:SF19">
    <property type="entry name" value="POLYNUCLEOTIDYL TRANSFERASE, RIBONUCLEASE H-LIKE SUPERFAMILY PROTEIN"/>
    <property type="match status" value="1"/>
</dbReference>
<dbReference type="InterPro" id="IPR053151">
    <property type="entry name" value="RNase_H-like"/>
</dbReference>
<organism evidence="2">
    <name type="scientific">Brassica napus</name>
    <name type="common">Rape</name>
    <dbReference type="NCBI Taxonomy" id="3708"/>
    <lineage>
        <taxon>Eukaryota</taxon>
        <taxon>Viridiplantae</taxon>
        <taxon>Streptophyta</taxon>
        <taxon>Embryophyta</taxon>
        <taxon>Tracheophyta</taxon>
        <taxon>Spermatophyta</taxon>
        <taxon>Magnoliopsida</taxon>
        <taxon>eudicotyledons</taxon>
        <taxon>Gunneridae</taxon>
        <taxon>Pentapetalae</taxon>
        <taxon>rosids</taxon>
        <taxon>malvids</taxon>
        <taxon>Brassicales</taxon>
        <taxon>Brassicaceae</taxon>
        <taxon>Brassiceae</taxon>
        <taxon>Brassica</taxon>
    </lineage>
</organism>
<sequence>MIFQQKLTHWRHSLKAAYCDTKEWMEAQQYLEVDQSGQPRRSQISKRNNWKRPESGLVKCNYDGSFYNINTPAQAGWLIRDSMGVFKGAGQFKTRKPHNALESELQALLGAMMVCWSQRHTKVIFEGDNANVINLAKRRTKNIDTT</sequence>
<dbReference type="Gene3D" id="3.30.420.10">
    <property type="entry name" value="Ribonuclease H-like superfamily/Ribonuclease H"/>
    <property type="match status" value="1"/>
</dbReference>
<dbReference type="Proteomes" id="UP001295469">
    <property type="component" value="Chromosome C02"/>
</dbReference>
<evidence type="ECO:0000259" key="1">
    <source>
        <dbReference type="Pfam" id="PF13456"/>
    </source>
</evidence>
<gene>
    <name evidence="2" type="ORF">DARMORV10_C02P26690.1</name>
</gene>
<dbReference type="InterPro" id="IPR036397">
    <property type="entry name" value="RNaseH_sf"/>
</dbReference>
<evidence type="ECO:0000313" key="2">
    <source>
        <dbReference type="EMBL" id="CAF1906481.1"/>
    </source>
</evidence>
<dbReference type="GO" id="GO:0004523">
    <property type="term" value="F:RNA-DNA hybrid ribonuclease activity"/>
    <property type="evidence" value="ECO:0007669"/>
    <property type="project" value="InterPro"/>
</dbReference>
<dbReference type="Pfam" id="PF13456">
    <property type="entry name" value="RVT_3"/>
    <property type="match status" value="1"/>
</dbReference>
<dbReference type="InterPro" id="IPR012337">
    <property type="entry name" value="RNaseH-like_sf"/>
</dbReference>
<dbReference type="InterPro" id="IPR044730">
    <property type="entry name" value="RNase_H-like_dom_plant"/>
</dbReference>
<dbReference type="EMBL" id="HG994366">
    <property type="protein sequence ID" value="CAF1906481.1"/>
    <property type="molecule type" value="Genomic_DNA"/>
</dbReference>
<feature type="domain" description="RNase H type-1" evidence="1">
    <location>
        <begin position="61"/>
        <end position="141"/>
    </location>
</feature>
<name>A0A816K2W7_BRANA</name>
<dbReference type="AlphaFoldDB" id="A0A816K2W7"/>
<dbReference type="GO" id="GO:0003676">
    <property type="term" value="F:nucleic acid binding"/>
    <property type="evidence" value="ECO:0007669"/>
    <property type="project" value="InterPro"/>
</dbReference>
<dbReference type="SUPFAM" id="SSF53098">
    <property type="entry name" value="Ribonuclease H-like"/>
    <property type="match status" value="1"/>
</dbReference>
<protein>
    <submittedName>
        <fullName evidence="2">(rape) hypothetical protein</fullName>
    </submittedName>
</protein>
<dbReference type="CDD" id="cd06222">
    <property type="entry name" value="RNase_H_like"/>
    <property type="match status" value="1"/>
</dbReference>
<dbReference type="InterPro" id="IPR002156">
    <property type="entry name" value="RNaseH_domain"/>
</dbReference>
<proteinExistence type="predicted"/>
<dbReference type="PANTHER" id="PTHR47723">
    <property type="entry name" value="OS05G0353850 PROTEIN"/>
    <property type="match status" value="1"/>
</dbReference>
<reference evidence="2" key="1">
    <citation type="submission" date="2021-01" db="EMBL/GenBank/DDBJ databases">
        <authorList>
            <consortium name="Genoscope - CEA"/>
            <person name="William W."/>
        </authorList>
    </citation>
    <scope>NUCLEOTIDE SEQUENCE</scope>
</reference>
<accession>A0A816K2W7</accession>